<name>A0ABW7SJV4_9ACTN</name>
<dbReference type="RefSeq" id="WP_396677230.1">
    <property type="nucleotide sequence ID" value="NZ_JBIRPU010000003.1"/>
</dbReference>
<protein>
    <submittedName>
        <fullName evidence="1">Uncharacterized protein</fullName>
    </submittedName>
</protein>
<evidence type="ECO:0000313" key="2">
    <source>
        <dbReference type="Proteomes" id="UP001611075"/>
    </source>
</evidence>
<organism evidence="1 2">
    <name type="scientific">Micromonospora rubida</name>
    <dbReference type="NCBI Taxonomy" id="2697657"/>
    <lineage>
        <taxon>Bacteria</taxon>
        <taxon>Bacillati</taxon>
        <taxon>Actinomycetota</taxon>
        <taxon>Actinomycetes</taxon>
        <taxon>Micromonosporales</taxon>
        <taxon>Micromonosporaceae</taxon>
        <taxon>Micromonospora</taxon>
    </lineage>
</organism>
<proteinExistence type="predicted"/>
<evidence type="ECO:0000313" key="1">
    <source>
        <dbReference type="EMBL" id="MFI0792517.1"/>
    </source>
</evidence>
<gene>
    <name evidence="1" type="ORF">ACH4OY_07445</name>
</gene>
<sequence>MGDLLGSLPEPSDWQDIAWVGYYDGDRSLASGFADAGDAVLAAWKSGSRPNDPLLLPLIFNYRHGIELALKQAIRQAIRCVHQSGQDSCAPTISEVEAHLKSRQRHRVGPLAQQLAGILNQLQLTGLPPETLHWLMRLQQLDPSGEAFRYANHLNTDAEAIDVVRLAAFFREAFDVIHGGVLTMLDVHETHLYDMRATG</sequence>
<reference evidence="1 2" key="1">
    <citation type="submission" date="2024-10" db="EMBL/GenBank/DDBJ databases">
        <title>The Natural Products Discovery Center: Release of the First 8490 Sequenced Strains for Exploring Actinobacteria Biosynthetic Diversity.</title>
        <authorList>
            <person name="Kalkreuter E."/>
            <person name="Kautsar S.A."/>
            <person name="Yang D."/>
            <person name="Bader C.D."/>
            <person name="Teijaro C.N."/>
            <person name="Fluegel L."/>
            <person name="Davis C.M."/>
            <person name="Simpson J.R."/>
            <person name="Lauterbach L."/>
            <person name="Steele A.D."/>
            <person name="Gui C."/>
            <person name="Meng S."/>
            <person name="Li G."/>
            <person name="Viehrig K."/>
            <person name="Ye F."/>
            <person name="Su P."/>
            <person name="Kiefer A.F."/>
            <person name="Nichols A."/>
            <person name="Cepeda A.J."/>
            <person name="Yan W."/>
            <person name="Fan B."/>
            <person name="Jiang Y."/>
            <person name="Adhikari A."/>
            <person name="Zheng C.-J."/>
            <person name="Schuster L."/>
            <person name="Cowan T.M."/>
            <person name="Smanski M.J."/>
            <person name="Chevrette M.G."/>
            <person name="De Carvalho L.P.S."/>
            <person name="Shen B."/>
        </authorList>
    </citation>
    <scope>NUCLEOTIDE SEQUENCE [LARGE SCALE GENOMIC DNA]</scope>
    <source>
        <strain evidence="1 2">NPDC021253</strain>
    </source>
</reference>
<dbReference type="EMBL" id="JBIRPU010000003">
    <property type="protein sequence ID" value="MFI0792517.1"/>
    <property type="molecule type" value="Genomic_DNA"/>
</dbReference>
<dbReference type="Proteomes" id="UP001611075">
    <property type="component" value="Unassembled WGS sequence"/>
</dbReference>
<keyword evidence="2" id="KW-1185">Reference proteome</keyword>
<comment type="caution">
    <text evidence="1">The sequence shown here is derived from an EMBL/GenBank/DDBJ whole genome shotgun (WGS) entry which is preliminary data.</text>
</comment>
<accession>A0ABW7SJV4</accession>